<evidence type="ECO:0000313" key="1">
    <source>
        <dbReference type="EMBL" id="MBC5780042.1"/>
    </source>
</evidence>
<proteinExistence type="predicted"/>
<dbReference type="InterPro" id="IPR043779">
    <property type="entry name" value="DUF5721"/>
</dbReference>
<gene>
    <name evidence="1" type="ORF">H8Z82_10270</name>
</gene>
<protein>
    <submittedName>
        <fullName evidence="1">Uncharacterized protein</fullName>
    </submittedName>
</protein>
<comment type="caution">
    <text evidence="1">The sequence shown here is derived from an EMBL/GenBank/DDBJ whole genome shotgun (WGS) entry which is preliminary data.</text>
</comment>
<reference evidence="1 2" key="1">
    <citation type="submission" date="2020-08" db="EMBL/GenBank/DDBJ databases">
        <title>Genome public.</title>
        <authorList>
            <person name="Liu C."/>
            <person name="Sun Q."/>
        </authorList>
    </citation>
    <scope>NUCLEOTIDE SEQUENCE [LARGE SCALE GENOMIC DNA]</scope>
    <source>
        <strain evidence="1 2">M29</strain>
    </source>
</reference>
<sequence>MLALTISDVKDFMNKLLIGEVFDNFSLVEASVTTFNTFTIDGHLQQDFFDTDTVEEYKKEAVEYSLWRDVKPYCFSIIRGKRTPLHFKIVFQLSPFQAQNLLKNLGSQSTTSVCNFYLNIQYKSKFLLCTAGVSYSSFSLDKKPEHLWDDMLCRFLEGNHIQFQRL</sequence>
<dbReference type="RefSeq" id="WP_186995061.1">
    <property type="nucleotide sequence ID" value="NZ_JACOQG010000015.1"/>
</dbReference>
<name>A0ABR7IJ86_9FIRM</name>
<accession>A0ABR7IJ86</accession>
<keyword evidence="2" id="KW-1185">Reference proteome</keyword>
<dbReference type="Pfam" id="PF18988">
    <property type="entry name" value="DUF5721"/>
    <property type="match status" value="1"/>
</dbReference>
<dbReference type="Proteomes" id="UP000649826">
    <property type="component" value="Unassembled WGS sequence"/>
</dbReference>
<organism evidence="1 2">
    <name type="scientific">Blautia difficilis</name>
    <dbReference type="NCBI Taxonomy" id="2763027"/>
    <lineage>
        <taxon>Bacteria</taxon>
        <taxon>Bacillati</taxon>
        <taxon>Bacillota</taxon>
        <taxon>Clostridia</taxon>
        <taxon>Lachnospirales</taxon>
        <taxon>Lachnospiraceae</taxon>
        <taxon>Blautia</taxon>
    </lineage>
</organism>
<dbReference type="EMBL" id="JACOQG010000015">
    <property type="protein sequence ID" value="MBC5780042.1"/>
    <property type="molecule type" value="Genomic_DNA"/>
</dbReference>
<evidence type="ECO:0000313" key="2">
    <source>
        <dbReference type="Proteomes" id="UP000649826"/>
    </source>
</evidence>